<evidence type="ECO:0000256" key="6">
    <source>
        <dbReference type="ARBA" id="ARBA00022984"/>
    </source>
</evidence>
<reference evidence="18" key="1">
    <citation type="submission" date="2020-10" db="EMBL/GenBank/DDBJ databases">
        <authorList>
            <person name="Gilroy R."/>
        </authorList>
    </citation>
    <scope>NUCLEOTIDE SEQUENCE</scope>
    <source>
        <strain evidence="18">CHK193-30670</strain>
    </source>
</reference>
<evidence type="ECO:0000256" key="3">
    <source>
        <dbReference type="ARBA" id="ARBA00022679"/>
    </source>
</evidence>
<dbReference type="PANTHER" id="PTHR30474:SF2">
    <property type="entry name" value="PEPTIDOGLYCAN GLYCOSYLTRANSFERASE FTSW-RELATED"/>
    <property type="match status" value="1"/>
</dbReference>
<dbReference type="GO" id="GO:0015648">
    <property type="term" value="F:lipid-linked peptidoglycan transporter activity"/>
    <property type="evidence" value="ECO:0007669"/>
    <property type="project" value="TreeGrafter"/>
</dbReference>
<dbReference type="PANTHER" id="PTHR30474">
    <property type="entry name" value="CELL CYCLE PROTEIN"/>
    <property type="match status" value="1"/>
</dbReference>
<dbReference type="GO" id="GO:0051301">
    <property type="term" value="P:cell division"/>
    <property type="evidence" value="ECO:0007669"/>
    <property type="project" value="InterPro"/>
</dbReference>
<keyword evidence="3" id="KW-0808">Transferase</keyword>
<sequence>MRKAFNKVDKPLLILTIICLIFGVMMVGSASSLKAYMTFGDSYYYFKRQLLFIAIGLIASIIIIKTPIRKYKNIIYVVLAGVTAALIYVLVSGKISNGVTGWLFIGGFGIQPSEFAKTALILFFALTFERYMRIKNISNVQKVLPFIVPIVFIFLVFEQPDFGTMMILVGITVAIFFMVPYDKKTKFMMVLFTIISVLILALVMVISGKGLSDSQMSRFNFKDPCTRYRESTGYQVCNGYIAINSGGLFGSGYGNSKQKYLYLPEAHTDFIFAIIIEEMGLIVGIIMLLAYFIIIWRIIMIGKKSYNLQGSIICYGVAVYIALHIIVNLGGVLGVIPLTGVPLPFYSYGGSFMINLLICLALVQRVSVESKIFEQKHLVR</sequence>
<evidence type="ECO:0000256" key="12">
    <source>
        <dbReference type="ARBA" id="ARBA00041185"/>
    </source>
</evidence>
<dbReference type="GO" id="GO:0009252">
    <property type="term" value="P:peptidoglycan biosynthetic process"/>
    <property type="evidence" value="ECO:0007669"/>
    <property type="project" value="UniProtKB-KW"/>
</dbReference>
<accession>A0A9D1ILL5</accession>
<feature type="transmembrane region" description="Helical" evidence="17">
    <location>
        <begin position="188"/>
        <end position="207"/>
    </location>
</feature>
<comment type="subcellular location">
    <subcellularLocation>
        <location evidence="1">Membrane</location>
        <topology evidence="1">Multi-pass membrane protein</topology>
    </subcellularLocation>
</comment>
<evidence type="ECO:0000256" key="8">
    <source>
        <dbReference type="ARBA" id="ARBA00023136"/>
    </source>
</evidence>
<dbReference type="EMBL" id="DVMT01000014">
    <property type="protein sequence ID" value="HIU39890.1"/>
    <property type="molecule type" value="Genomic_DNA"/>
</dbReference>
<evidence type="ECO:0000256" key="9">
    <source>
        <dbReference type="ARBA" id="ARBA00032370"/>
    </source>
</evidence>
<keyword evidence="6" id="KW-0573">Peptidoglycan synthesis</keyword>
<dbReference type="AlphaFoldDB" id="A0A9D1ILL5"/>
<dbReference type="GO" id="GO:0008360">
    <property type="term" value="P:regulation of cell shape"/>
    <property type="evidence" value="ECO:0007669"/>
    <property type="project" value="UniProtKB-KW"/>
</dbReference>
<comment type="function">
    <text evidence="16">Peptidoglycan polymerase that is essential for cell division.</text>
</comment>
<evidence type="ECO:0000256" key="13">
    <source>
        <dbReference type="ARBA" id="ARBA00041418"/>
    </source>
</evidence>
<comment type="similarity">
    <text evidence="11">Belongs to the SEDS family. FtsW subfamily.</text>
</comment>
<dbReference type="GO" id="GO:0008955">
    <property type="term" value="F:peptidoglycan glycosyltransferase activity"/>
    <property type="evidence" value="ECO:0007669"/>
    <property type="project" value="UniProtKB-EC"/>
</dbReference>
<protein>
    <recommendedName>
        <fullName evidence="12">Probable peptidoglycan glycosyltransferase FtsW</fullName>
        <ecNumber evidence="14">2.4.99.28</ecNumber>
    </recommendedName>
    <alternativeName>
        <fullName evidence="13">Cell division protein FtsW</fullName>
    </alternativeName>
    <alternativeName>
        <fullName evidence="10">Cell wall polymerase</fullName>
    </alternativeName>
    <alternativeName>
        <fullName evidence="9">Peptidoglycan polymerase</fullName>
    </alternativeName>
</protein>
<feature type="transmembrane region" description="Helical" evidence="17">
    <location>
        <begin position="312"/>
        <end position="339"/>
    </location>
</feature>
<comment type="catalytic activity">
    <reaction evidence="15">
        <text>[GlcNAc-(1-&gt;4)-Mur2Ac(oyl-L-Ala-gamma-D-Glu-L-Lys-D-Ala-D-Ala)](n)-di-trans,octa-cis-undecaprenyl diphosphate + beta-D-GlcNAc-(1-&gt;4)-Mur2Ac(oyl-L-Ala-gamma-D-Glu-L-Lys-D-Ala-D-Ala)-di-trans,octa-cis-undecaprenyl diphosphate = [GlcNAc-(1-&gt;4)-Mur2Ac(oyl-L-Ala-gamma-D-Glu-L-Lys-D-Ala-D-Ala)](n+1)-di-trans,octa-cis-undecaprenyl diphosphate + di-trans,octa-cis-undecaprenyl diphosphate + H(+)</text>
        <dbReference type="Rhea" id="RHEA:23708"/>
        <dbReference type="Rhea" id="RHEA-COMP:9602"/>
        <dbReference type="Rhea" id="RHEA-COMP:9603"/>
        <dbReference type="ChEBI" id="CHEBI:15378"/>
        <dbReference type="ChEBI" id="CHEBI:58405"/>
        <dbReference type="ChEBI" id="CHEBI:60033"/>
        <dbReference type="ChEBI" id="CHEBI:78435"/>
        <dbReference type="EC" id="2.4.99.28"/>
    </reaction>
</comment>
<feature type="transmembrane region" description="Helical" evidence="17">
    <location>
        <begin position="12"/>
        <end position="33"/>
    </location>
</feature>
<feature type="transmembrane region" description="Helical" evidence="17">
    <location>
        <begin position="345"/>
        <end position="363"/>
    </location>
</feature>
<feature type="transmembrane region" description="Helical" evidence="17">
    <location>
        <begin position="163"/>
        <end position="181"/>
    </location>
</feature>
<dbReference type="Pfam" id="PF01098">
    <property type="entry name" value="FTSW_RODA_SPOVE"/>
    <property type="match status" value="1"/>
</dbReference>
<keyword evidence="7 17" id="KW-1133">Transmembrane helix</keyword>
<dbReference type="InterPro" id="IPR001182">
    <property type="entry name" value="FtsW/RodA"/>
</dbReference>
<organism evidence="18 19">
    <name type="scientific">Candidatus Aphodocola excrementigallinarum</name>
    <dbReference type="NCBI Taxonomy" id="2840670"/>
    <lineage>
        <taxon>Bacteria</taxon>
        <taxon>Bacillati</taxon>
        <taxon>Bacillota</taxon>
        <taxon>Bacilli</taxon>
        <taxon>Candidatus Aphodocola</taxon>
    </lineage>
</organism>
<evidence type="ECO:0000256" key="16">
    <source>
        <dbReference type="ARBA" id="ARBA00049966"/>
    </source>
</evidence>
<evidence type="ECO:0000313" key="19">
    <source>
        <dbReference type="Proteomes" id="UP000824074"/>
    </source>
</evidence>
<evidence type="ECO:0000256" key="4">
    <source>
        <dbReference type="ARBA" id="ARBA00022692"/>
    </source>
</evidence>
<gene>
    <name evidence="18" type="ORF">IAB68_01130</name>
</gene>
<proteinExistence type="inferred from homology"/>
<feature type="transmembrane region" description="Helical" evidence="17">
    <location>
        <begin position="103"/>
        <end position="128"/>
    </location>
</feature>
<feature type="transmembrane region" description="Helical" evidence="17">
    <location>
        <begin position="270"/>
        <end position="300"/>
    </location>
</feature>
<keyword evidence="4 17" id="KW-0812">Transmembrane</keyword>
<keyword evidence="2" id="KW-0328">Glycosyltransferase</keyword>
<keyword evidence="5" id="KW-0133">Cell shape</keyword>
<evidence type="ECO:0000256" key="14">
    <source>
        <dbReference type="ARBA" id="ARBA00044770"/>
    </source>
</evidence>
<evidence type="ECO:0000256" key="17">
    <source>
        <dbReference type="SAM" id="Phobius"/>
    </source>
</evidence>
<keyword evidence="8 17" id="KW-0472">Membrane</keyword>
<dbReference type="EC" id="2.4.99.28" evidence="14"/>
<evidence type="ECO:0000256" key="2">
    <source>
        <dbReference type="ARBA" id="ARBA00022676"/>
    </source>
</evidence>
<evidence type="ECO:0000256" key="11">
    <source>
        <dbReference type="ARBA" id="ARBA00038053"/>
    </source>
</evidence>
<evidence type="ECO:0000256" key="5">
    <source>
        <dbReference type="ARBA" id="ARBA00022960"/>
    </source>
</evidence>
<evidence type="ECO:0000256" key="1">
    <source>
        <dbReference type="ARBA" id="ARBA00004141"/>
    </source>
</evidence>
<evidence type="ECO:0000256" key="10">
    <source>
        <dbReference type="ARBA" id="ARBA00033270"/>
    </source>
</evidence>
<feature type="transmembrane region" description="Helical" evidence="17">
    <location>
        <begin position="73"/>
        <end position="91"/>
    </location>
</feature>
<dbReference type="Proteomes" id="UP000824074">
    <property type="component" value="Unassembled WGS sequence"/>
</dbReference>
<evidence type="ECO:0000256" key="7">
    <source>
        <dbReference type="ARBA" id="ARBA00022989"/>
    </source>
</evidence>
<evidence type="ECO:0000313" key="18">
    <source>
        <dbReference type="EMBL" id="HIU39890.1"/>
    </source>
</evidence>
<comment type="caution">
    <text evidence="18">The sequence shown here is derived from an EMBL/GenBank/DDBJ whole genome shotgun (WGS) entry which is preliminary data.</text>
</comment>
<dbReference type="GO" id="GO:0005886">
    <property type="term" value="C:plasma membrane"/>
    <property type="evidence" value="ECO:0007669"/>
    <property type="project" value="TreeGrafter"/>
</dbReference>
<dbReference type="GO" id="GO:0032153">
    <property type="term" value="C:cell division site"/>
    <property type="evidence" value="ECO:0007669"/>
    <property type="project" value="TreeGrafter"/>
</dbReference>
<reference evidence="18" key="2">
    <citation type="journal article" date="2021" name="PeerJ">
        <title>Extensive microbial diversity within the chicken gut microbiome revealed by metagenomics and culture.</title>
        <authorList>
            <person name="Gilroy R."/>
            <person name="Ravi A."/>
            <person name="Getino M."/>
            <person name="Pursley I."/>
            <person name="Horton D.L."/>
            <person name="Alikhan N.F."/>
            <person name="Baker D."/>
            <person name="Gharbi K."/>
            <person name="Hall N."/>
            <person name="Watson M."/>
            <person name="Adriaenssens E.M."/>
            <person name="Foster-Nyarko E."/>
            <person name="Jarju S."/>
            <person name="Secka A."/>
            <person name="Antonio M."/>
            <person name="Oren A."/>
            <person name="Chaudhuri R.R."/>
            <person name="La Ragione R."/>
            <person name="Hildebrand F."/>
            <person name="Pallen M.J."/>
        </authorList>
    </citation>
    <scope>NUCLEOTIDE SEQUENCE</scope>
    <source>
        <strain evidence="18">CHK193-30670</strain>
    </source>
</reference>
<feature type="transmembrane region" description="Helical" evidence="17">
    <location>
        <begin position="45"/>
        <end position="64"/>
    </location>
</feature>
<feature type="transmembrane region" description="Helical" evidence="17">
    <location>
        <begin position="140"/>
        <end position="157"/>
    </location>
</feature>
<name>A0A9D1ILL5_9FIRM</name>
<evidence type="ECO:0000256" key="15">
    <source>
        <dbReference type="ARBA" id="ARBA00049902"/>
    </source>
</evidence>